<dbReference type="PANTHER" id="PTHR42852:SF13">
    <property type="entry name" value="PROTEIN DIPZ"/>
    <property type="match status" value="1"/>
</dbReference>
<dbReference type="Proteomes" id="UP001597510">
    <property type="component" value="Unassembled WGS sequence"/>
</dbReference>
<evidence type="ECO:0000259" key="2">
    <source>
        <dbReference type="PROSITE" id="PS51352"/>
    </source>
</evidence>
<gene>
    <name evidence="3" type="ORF">ACFSR2_19155</name>
</gene>
<dbReference type="SUPFAM" id="SSF52833">
    <property type="entry name" value="Thioredoxin-like"/>
    <property type="match status" value="1"/>
</dbReference>
<dbReference type="RefSeq" id="WP_340240110.1">
    <property type="nucleotide sequence ID" value="NZ_JBBEWC010000018.1"/>
</dbReference>
<feature type="chain" id="PRO_5046008640" evidence="1">
    <location>
        <begin position="22"/>
        <end position="385"/>
    </location>
</feature>
<feature type="signal peptide" evidence="1">
    <location>
        <begin position="1"/>
        <end position="21"/>
    </location>
</feature>
<comment type="caution">
    <text evidence="3">The sequence shown here is derived from an EMBL/GenBank/DDBJ whole genome shotgun (WGS) entry which is preliminary data.</text>
</comment>
<organism evidence="3 4">
    <name type="scientific">Emticicia soli</name>
    <dbReference type="NCBI Taxonomy" id="2027878"/>
    <lineage>
        <taxon>Bacteria</taxon>
        <taxon>Pseudomonadati</taxon>
        <taxon>Bacteroidota</taxon>
        <taxon>Cytophagia</taxon>
        <taxon>Cytophagales</taxon>
        <taxon>Leadbetterellaceae</taxon>
        <taxon>Emticicia</taxon>
    </lineage>
</organism>
<keyword evidence="4" id="KW-1185">Reference proteome</keyword>
<dbReference type="PROSITE" id="PS51352">
    <property type="entry name" value="THIOREDOXIN_2"/>
    <property type="match status" value="1"/>
</dbReference>
<protein>
    <submittedName>
        <fullName evidence="3">Redoxin domain-containing protein</fullName>
    </submittedName>
</protein>
<evidence type="ECO:0000256" key="1">
    <source>
        <dbReference type="SAM" id="SignalP"/>
    </source>
</evidence>
<evidence type="ECO:0000313" key="3">
    <source>
        <dbReference type="EMBL" id="MFD2523023.1"/>
    </source>
</evidence>
<proteinExistence type="predicted"/>
<evidence type="ECO:0000313" key="4">
    <source>
        <dbReference type="Proteomes" id="UP001597510"/>
    </source>
</evidence>
<name>A0ABW5JD47_9BACT</name>
<feature type="domain" description="Thioredoxin" evidence="2">
    <location>
        <begin position="233"/>
        <end position="385"/>
    </location>
</feature>
<dbReference type="InterPro" id="IPR050553">
    <property type="entry name" value="Thioredoxin_ResA/DsbE_sf"/>
</dbReference>
<reference evidence="4" key="1">
    <citation type="journal article" date="2019" name="Int. J. Syst. Evol. Microbiol.">
        <title>The Global Catalogue of Microorganisms (GCM) 10K type strain sequencing project: providing services to taxonomists for standard genome sequencing and annotation.</title>
        <authorList>
            <consortium name="The Broad Institute Genomics Platform"/>
            <consortium name="The Broad Institute Genome Sequencing Center for Infectious Disease"/>
            <person name="Wu L."/>
            <person name="Ma J."/>
        </authorList>
    </citation>
    <scope>NUCLEOTIDE SEQUENCE [LARGE SCALE GENOMIC DNA]</scope>
    <source>
        <strain evidence="4">KCTC 52344</strain>
    </source>
</reference>
<dbReference type="InterPro" id="IPR000866">
    <property type="entry name" value="AhpC/TSA"/>
</dbReference>
<dbReference type="InterPro" id="IPR036249">
    <property type="entry name" value="Thioredoxin-like_sf"/>
</dbReference>
<dbReference type="CDD" id="cd02966">
    <property type="entry name" value="TlpA_like_family"/>
    <property type="match status" value="1"/>
</dbReference>
<dbReference type="Pfam" id="PF00578">
    <property type="entry name" value="AhpC-TSA"/>
    <property type="match status" value="1"/>
</dbReference>
<keyword evidence="1" id="KW-0732">Signal</keyword>
<accession>A0ABW5JD47</accession>
<dbReference type="PANTHER" id="PTHR42852">
    <property type="entry name" value="THIOL:DISULFIDE INTERCHANGE PROTEIN DSBE"/>
    <property type="match status" value="1"/>
</dbReference>
<dbReference type="InterPro" id="IPR013766">
    <property type="entry name" value="Thioredoxin_domain"/>
</dbReference>
<dbReference type="EMBL" id="JBHULC010000027">
    <property type="protein sequence ID" value="MFD2523023.1"/>
    <property type="molecule type" value="Genomic_DNA"/>
</dbReference>
<sequence length="385" mass="44382">MKNQHLKVLLALFLLSFKTIGQSKTDSSFVINGSINANGGIVQLLCKNPIDSANNSKPMKVYAAEITNGTFTINGDLDFPAMYAFQYVRNDSLLYSSDYFLVDAGTQKAEIQLDNNMPKLLNASMNHYYTTLFYSMNKRYQRDKKWFRAFADSLKAVYPTQMPDSLANVLIGIKANQALRDTTVRGHFFTDMNDSYLALWVLYDRFYSIKFDGTFDTYYESLSDEIKQSKYGQLLNLKLNRASPTGVGAKFPFSLAFKNLKTQTCEKIQLKADYTYVYFWWGRCGSCIGEFSELKKLYDAYANKGFEIMHISTDTSDGLAFLEKIRKKHNLPWAEYLDENQENIQQIFLKPYFPIEQFLLDKDGVVLKRSINTQELKSFLEKTLY</sequence>
<dbReference type="Gene3D" id="3.40.30.10">
    <property type="entry name" value="Glutaredoxin"/>
    <property type="match status" value="1"/>
</dbReference>